<proteinExistence type="inferred from homology"/>
<dbReference type="Pfam" id="PF00078">
    <property type="entry name" value="RVT_1"/>
    <property type="match status" value="1"/>
</dbReference>
<evidence type="ECO:0000313" key="10">
    <source>
        <dbReference type="Proteomes" id="UP000222916"/>
    </source>
</evidence>
<dbReference type="AlphaFoldDB" id="T0PFE5"/>
<evidence type="ECO:0000259" key="8">
    <source>
        <dbReference type="PROSITE" id="PS50878"/>
    </source>
</evidence>
<evidence type="ECO:0000256" key="7">
    <source>
        <dbReference type="ARBA" id="ARBA00034120"/>
    </source>
</evidence>
<reference evidence="10" key="1">
    <citation type="journal article" date="2018" name="BMC Genomics">
        <title>The complete and fully assembled genome sequence of Aeromonas salmonicida subsp. pectinolytica and its comparative analysis with other Aeromonas species: investigation of the mobilome in environmental and pathogenic strains.</title>
        <authorList>
            <person name="Pfeiffer F."/>
            <person name="Zamora-Lagos M.A."/>
            <person name="Blettinger M."/>
            <person name="Yeroslaviz A."/>
            <person name="Dahl A."/>
            <person name="Gruber S."/>
            <person name="Habermann B.H."/>
        </authorList>
    </citation>
    <scope>NUCLEOTIDE SEQUENCE [LARGE SCALE GENOMIC DNA]</scope>
    <source>
        <strain evidence="10">34mel</strain>
    </source>
</reference>
<evidence type="ECO:0000256" key="3">
    <source>
        <dbReference type="ARBA" id="ARBA00022723"/>
    </source>
</evidence>
<dbReference type="InterPro" id="IPR043502">
    <property type="entry name" value="DNA/RNA_pol_sf"/>
</dbReference>
<evidence type="ECO:0000256" key="2">
    <source>
        <dbReference type="ARBA" id="ARBA00022695"/>
    </source>
</evidence>
<dbReference type="RefSeq" id="WP_021140819.1">
    <property type="nucleotide sequence ID" value="NZ_ARYZ02000084.1"/>
</dbReference>
<keyword evidence="3" id="KW-0479">Metal-binding</keyword>
<dbReference type="EMBL" id="CP022426">
    <property type="protein sequence ID" value="ATP11208.1"/>
    <property type="molecule type" value="Genomic_DNA"/>
</dbReference>
<dbReference type="GO" id="GO:0051607">
    <property type="term" value="P:defense response to virus"/>
    <property type="evidence" value="ECO:0007669"/>
    <property type="project" value="UniProtKB-KW"/>
</dbReference>
<dbReference type="GO" id="GO:0003964">
    <property type="term" value="F:RNA-directed DNA polymerase activity"/>
    <property type="evidence" value="ECO:0007669"/>
    <property type="project" value="UniProtKB-KW"/>
</dbReference>
<dbReference type="CDD" id="cd03487">
    <property type="entry name" value="RT_Bac_retron_II"/>
    <property type="match status" value="1"/>
</dbReference>
<keyword evidence="5 9" id="KW-0695">RNA-directed DNA polymerase</keyword>
<dbReference type="OrthoDB" id="7055795at2"/>
<dbReference type="Proteomes" id="UP000222916">
    <property type="component" value="Chromosome"/>
</dbReference>
<comment type="similarity">
    <text evidence="7">Belongs to the bacterial reverse transcriptase family.</text>
</comment>
<protein>
    <submittedName>
        <fullName evidence="9">Retron-type RNA-directed DNA polymerase</fullName>
        <ecNumber evidence="9">2.7.7.49</ecNumber>
    </submittedName>
</protein>
<feature type="domain" description="Reverse transcriptase" evidence="8">
    <location>
        <begin position="1"/>
        <end position="247"/>
    </location>
</feature>
<dbReference type="InterPro" id="IPR000477">
    <property type="entry name" value="RT_dom"/>
</dbReference>
<dbReference type="SUPFAM" id="SSF56672">
    <property type="entry name" value="DNA/RNA polymerases"/>
    <property type="match status" value="1"/>
</dbReference>
<evidence type="ECO:0000256" key="4">
    <source>
        <dbReference type="ARBA" id="ARBA00022842"/>
    </source>
</evidence>
<evidence type="ECO:0000256" key="1">
    <source>
        <dbReference type="ARBA" id="ARBA00022679"/>
    </source>
</evidence>
<dbReference type="EC" id="2.7.7.49" evidence="9"/>
<dbReference type="PRINTS" id="PR00866">
    <property type="entry name" value="RNADNAPOLMS"/>
</dbReference>
<sequence>MDKPYYPYSPIASIDSLSLTLGVVPKVLLDIAKNSSNSYTEFIVPSKNKDRLVYEPKYELKKIQKRINARLFEKVQYPLYLQGGIKDNLVKRDYVENAKLHVKSKHLINLDIKAFYDNIKPHHVFSVYKYLFKFPDDVCDVLTQLTTYKNRVPQGACTSSYIANLIFFNDEYTLVSSFRQQGISYSRLLDDVTLSSNKELSSEDVTNAIKKVAALFKKYDLRLKNSKTKIEVKSNKEAEYKVTGLWIGNGEPKVRKDERRYIRQLVYICGLKYAKSSSCQEYHEFWNKISGMVAKLTRLNHPEAAKLRVKLSNILPTFSVEVKRKVIHDIKKLMRKPATQGSYTLGEIARVNNSMYLLGILGRTDFNLARNLRRDLKRKYKNLPTYNQIWS</sequence>
<gene>
    <name evidence="9" type="ORF">Asalp_41340</name>
</gene>
<accession>T0PFE5</accession>
<dbReference type="InterPro" id="IPR000123">
    <property type="entry name" value="Reverse_transcriptase_msDNA"/>
</dbReference>
<dbReference type="GO" id="GO:0046872">
    <property type="term" value="F:metal ion binding"/>
    <property type="evidence" value="ECO:0007669"/>
    <property type="project" value="UniProtKB-KW"/>
</dbReference>
<keyword evidence="2 9" id="KW-0548">Nucleotidyltransferase</keyword>
<evidence type="ECO:0000256" key="6">
    <source>
        <dbReference type="ARBA" id="ARBA00023118"/>
    </source>
</evidence>
<dbReference type="GO" id="GO:0003723">
    <property type="term" value="F:RNA binding"/>
    <property type="evidence" value="ECO:0007669"/>
    <property type="project" value="InterPro"/>
</dbReference>
<keyword evidence="4" id="KW-0460">Magnesium</keyword>
<name>T0PFE5_AERSA</name>
<evidence type="ECO:0000313" key="9">
    <source>
        <dbReference type="EMBL" id="ATP11208.1"/>
    </source>
</evidence>
<keyword evidence="6" id="KW-0051">Antiviral defense</keyword>
<dbReference type="PROSITE" id="PS50878">
    <property type="entry name" value="RT_POL"/>
    <property type="match status" value="1"/>
</dbReference>
<evidence type="ECO:0000256" key="5">
    <source>
        <dbReference type="ARBA" id="ARBA00022918"/>
    </source>
</evidence>
<keyword evidence="1 9" id="KW-0808">Transferase</keyword>
<organism evidence="9 10">
    <name type="scientific">Aeromonas salmonicida subsp. pectinolytica 34mel</name>
    <dbReference type="NCBI Taxonomy" id="1324960"/>
    <lineage>
        <taxon>Bacteria</taxon>
        <taxon>Pseudomonadati</taxon>
        <taxon>Pseudomonadota</taxon>
        <taxon>Gammaproteobacteria</taxon>
        <taxon>Aeromonadales</taxon>
        <taxon>Aeromonadaceae</taxon>
        <taxon>Aeromonas</taxon>
    </lineage>
</organism>